<reference evidence="7" key="1">
    <citation type="submission" date="2016-10" db="EMBL/GenBank/DDBJ databases">
        <authorList>
            <person name="See-Too W.S."/>
        </authorList>
    </citation>
    <scope>NUCLEOTIDE SEQUENCE</scope>
    <source>
        <strain evidence="7">DSM 14505</strain>
    </source>
</reference>
<dbReference type="InterPro" id="IPR014284">
    <property type="entry name" value="RNA_pol_sigma-70_dom"/>
</dbReference>
<dbReference type="SUPFAM" id="SSF88946">
    <property type="entry name" value="Sigma2 domain of RNA polymerase sigma factors"/>
    <property type="match status" value="1"/>
</dbReference>
<keyword evidence="4" id="KW-0804">Transcription</keyword>
<dbReference type="CDD" id="cd06171">
    <property type="entry name" value="Sigma70_r4"/>
    <property type="match status" value="1"/>
</dbReference>
<keyword evidence="2" id="KW-0805">Transcription regulation</keyword>
<keyword evidence="8" id="KW-1185">Reference proteome</keyword>
<evidence type="ECO:0000313" key="8">
    <source>
        <dbReference type="Proteomes" id="UP000092661"/>
    </source>
</evidence>
<feature type="domain" description="RNA polymerase sigma factor 70 region 4 type 2" evidence="6">
    <location>
        <begin position="123"/>
        <end position="168"/>
    </location>
</feature>
<dbReference type="RefSeq" id="WP_065536838.1">
    <property type="nucleotide sequence ID" value="NZ_CP016534.2"/>
</dbReference>
<dbReference type="PANTHER" id="PTHR43133">
    <property type="entry name" value="RNA POLYMERASE ECF-TYPE SIGMA FACTO"/>
    <property type="match status" value="1"/>
</dbReference>
<evidence type="ECO:0000259" key="5">
    <source>
        <dbReference type="Pfam" id="PF04542"/>
    </source>
</evidence>
<dbReference type="InterPro" id="IPR013324">
    <property type="entry name" value="RNA_pol_sigma_r3/r4-like"/>
</dbReference>
<gene>
    <name evidence="7" type="ORF">BBH88_11390</name>
</gene>
<protein>
    <submittedName>
        <fullName evidence="7">RNA polymerase subunit sigma</fullName>
    </submittedName>
</protein>
<dbReference type="InterPro" id="IPR039425">
    <property type="entry name" value="RNA_pol_sigma-70-like"/>
</dbReference>
<dbReference type="InterPro" id="IPR036388">
    <property type="entry name" value="WH-like_DNA-bd_sf"/>
</dbReference>
<evidence type="ECO:0000259" key="6">
    <source>
        <dbReference type="Pfam" id="PF08281"/>
    </source>
</evidence>
<dbReference type="EMBL" id="CP016534">
    <property type="protein sequence ID" value="ANU10871.1"/>
    <property type="molecule type" value="Genomic_DNA"/>
</dbReference>
<dbReference type="InterPro" id="IPR007627">
    <property type="entry name" value="RNA_pol_sigma70_r2"/>
</dbReference>
<evidence type="ECO:0000256" key="2">
    <source>
        <dbReference type="ARBA" id="ARBA00023015"/>
    </source>
</evidence>
<accession>A0ABN4RFS0</accession>
<evidence type="ECO:0000256" key="3">
    <source>
        <dbReference type="ARBA" id="ARBA00023082"/>
    </source>
</evidence>
<feature type="domain" description="RNA polymerase sigma-70 region 2" evidence="5">
    <location>
        <begin position="21"/>
        <end position="87"/>
    </location>
</feature>
<name>A0ABN4RFS0_9BACL</name>
<dbReference type="PANTHER" id="PTHR43133:SF60">
    <property type="entry name" value="RNA POLYMERASE SIGMA FACTOR SIGV"/>
    <property type="match status" value="1"/>
</dbReference>
<dbReference type="InterPro" id="IPR013249">
    <property type="entry name" value="RNA_pol_sigma70_r4_t2"/>
</dbReference>
<dbReference type="Gene3D" id="1.10.1740.10">
    <property type="match status" value="1"/>
</dbReference>
<dbReference type="SUPFAM" id="SSF88659">
    <property type="entry name" value="Sigma3 and sigma4 domains of RNA polymerase sigma factors"/>
    <property type="match status" value="1"/>
</dbReference>
<comment type="similarity">
    <text evidence="1">Belongs to the sigma-70 factor family. ECF subfamily.</text>
</comment>
<evidence type="ECO:0000256" key="4">
    <source>
        <dbReference type="ARBA" id="ARBA00023163"/>
    </source>
</evidence>
<evidence type="ECO:0000313" key="7">
    <source>
        <dbReference type="EMBL" id="ANU10871.1"/>
    </source>
</evidence>
<dbReference type="NCBIfam" id="TIGR02937">
    <property type="entry name" value="sigma70-ECF"/>
    <property type="match status" value="1"/>
</dbReference>
<sequence length="193" mass="22774">MTELAQTDYSRSNQEQWLSDLMDEYGDRLTKLAYSYLHDWGKSHEIIQDVFLTCYQQYNTHEEIQSYKAWIYRITINRCKDVLKSSWARRVVVNNSLFQFLQSKEPSPETASLKKDADILLAEKVMGLPVKYREIIHLHYYEELSVLEISRLLKTNENTVKTRLKRGRGLLGETVCISQMKIEPQRNLILSHL</sequence>
<organism evidence="7 8">
    <name type="scientific">Planococcus antarcticus DSM 14505</name>
    <dbReference type="NCBI Taxonomy" id="1185653"/>
    <lineage>
        <taxon>Bacteria</taxon>
        <taxon>Bacillati</taxon>
        <taxon>Bacillota</taxon>
        <taxon>Bacilli</taxon>
        <taxon>Bacillales</taxon>
        <taxon>Caryophanaceae</taxon>
        <taxon>Planococcus</taxon>
    </lineage>
</organism>
<evidence type="ECO:0000256" key="1">
    <source>
        <dbReference type="ARBA" id="ARBA00010641"/>
    </source>
</evidence>
<dbReference type="InterPro" id="IPR013325">
    <property type="entry name" value="RNA_pol_sigma_r2"/>
</dbReference>
<dbReference type="Pfam" id="PF04542">
    <property type="entry name" value="Sigma70_r2"/>
    <property type="match status" value="1"/>
</dbReference>
<dbReference type="Proteomes" id="UP000092661">
    <property type="component" value="Chromosome"/>
</dbReference>
<dbReference type="Pfam" id="PF08281">
    <property type="entry name" value="Sigma70_r4_2"/>
    <property type="match status" value="1"/>
</dbReference>
<keyword evidence="3" id="KW-0731">Sigma factor</keyword>
<dbReference type="Gene3D" id="1.10.10.10">
    <property type="entry name" value="Winged helix-like DNA-binding domain superfamily/Winged helix DNA-binding domain"/>
    <property type="match status" value="1"/>
</dbReference>
<proteinExistence type="inferred from homology"/>